<dbReference type="RefSeq" id="XP_014552563.1">
    <property type="nucleotide sequence ID" value="XM_014697077.1"/>
</dbReference>
<dbReference type="Proteomes" id="UP000054337">
    <property type="component" value="Unassembled WGS sequence"/>
</dbReference>
<dbReference type="HOGENOM" id="CLU_1690917_0_0_1"/>
<dbReference type="OrthoDB" id="10499162at2759"/>
<gene>
    <name evidence="1" type="ORF">COCVIDRAFT_109988</name>
</gene>
<feature type="non-terminal residue" evidence="1">
    <location>
        <position position="1"/>
    </location>
</feature>
<sequence length="156" mass="17529">VVESWLSSSDVGLQLWDLSMNLFTVSDARQQESTDITLHAHFHLPSTALQPAATFSTITAFEATEATRRAWNERTLWFCHAHVARSLEERCEGIISRTPIRQGETQEPMQLEHKALGETLCMPGDAMWRSEKLPGILITLSCHIGSAERAHYKAIL</sequence>
<dbReference type="EMBL" id="KI968797">
    <property type="protein sequence ID" value="EUN22985.1"/>
    <property type="molecule type" value="Genomic_DNA"/>
</dbReference>
<accession>W7EAI6</accession>
<protein>
    <submittedName>
        <fullName evidence="1">Uncharacterized protein</fullName>
    </submittedName>
</protein>
<dbReference type="GeneID" id="26249683"/>
<reference evidence="1 2" key="1">
    <citation type="journal article" date="2013" name="PLoS Genet.">
        <title>Comparative genome structure, secondary metabolite, and effector coding capacity across Cochliobolus pathogens.</title>
        <authorList>
            <person name="Condon B.J."/>
            <person name="Leng Y."/>
            <person name="Wu D."/>
            <person name="Bushley K.E."/>
            <person name="Ohm R.A."/>
            <person name="Otillar R."/>
            <person name="Martin J."/>
            <person name="Schackwitz W."/>
            <person name="Grimwood J."/>
            <person name="MohdZainudin N."/>
            <person name="Xue C."/>
            <person name="Wang R."/>
            <person name="Manning V.A."/>
            <person name="Dhillon B."/>
            <person name="Tu Z.J."/>
            <person name="Steffenson B.J."/>
            <person name="Salamov A."/>
            <person name="Sun H."/>
            <person name="Lowry S."/>
            <person name="LaButti K."/>
            <person name="Han J."/>
            <person name="Copeland A."/>
            <person name="Lindquist E."/>
            <person name="Barry K."/>
            <person name="Schmutz J."/>
            <person name="Baker S.E."/>
            <person name="Ciuffetti L.M."/>
            <person name="Grigoriev I.V."/>
            <person name="Zhong S."/>
            <person name="Turgeon B.G."/>
        </authorList>
    </citation>
    <scope>NUCLEOTIDE SEQUENCE [LARGE SCALE GENOMIC DNA]</scope>
    <source>
        <strain evidence="1 2">FI3</strain>
    </source>
</reference>
<proteinExistence type="predicted"/>
<keyword evidence="2" id="KW-1185">Reference proteome</keyword>
<evidence type="ECO:0000313" key="2">
    <source>
        <dbReference type="Proteomes" id="UP000054337"/>
    </source>
</evidence>
<dbReference type="AlphaFoldDB" id="W7EAI6"/>
<evidence type="ECO:0000313" key="1">
    <source>
        <dbReference type="EMBL" id="EUN22985.1"/>
    </source>
</evidence>
<organism evidence="1 2">
    <name type="scientific">Bipolaris victoriae (strain FI3)</name>
    <name type="common">Victoria blight of oats agent</name>
    <name type="synonym">Cochliobolus victoriae</name>
    <dbReference type="NCBI Taxonomy" id="930091"/>
    <lineage>
        <taxon>Eukaryota</taxon>
        <taxon>Fungi</taxon>
        <taxon>Dikarya</taxon>
        <taxon>Ascomycota</taxon>
        <taxon>Pezizomycotina</taxon>
        <taxon>Dothideomycetes</taxon>
        <taxon>Pleosporomycetidae</taxon>
        <taxon>Pleosporales</taxon>
        <taxon>Pleosporineae</taxon>
        <taxon>Pleosporaceae</taxon>
        <taxon>Bipolaris</taxon>
    </lineage>
</organism>
<name>W7EAI6_BIPV3</name>